<keyword evidence="2" id="KW-1185">Reference proteome</keyword>
<dbReference type="EMBL" id="JBHUOG010000001">
    <property type="protein sequence ID" value="MFD2791963.1"/>
    <property type="molecule type" value="Genomic_DNA"/>
</dbReference>
<dbReference type="Proteomes" id="UP001597479">
    <property type="component" value="Unassembled WGS sequence"/>
</dbReference>
<evidence type="ECO:0000313" key="2">
    <source>
        <dbReference type="Proteomes" id="UP001597479"/>
    </source>
</evidence>
<organism evidence="1 2">
    <name type="scientific">Promicromonospora vindobonensis</name>
    <dbReference type="NCBI Taxonomy" id="195748"/>
    <lineage>
        <taxon>Bacteria</taxon>
        <taxon>Bacillati</taxon>
        <taxon>Actinomycetota</taxon>
        <taxon>Actinomycetes</taxon>
        <taxon>Micrococcales</taxon>
        <taxon>Promicromonosporaceae</taxon>
        <taxon>Promicromonospora</taxon>
    </lineage>
</organism>
<sequence length="168" mass="18510">MNTTSQTTPTSIPAEIPDHLALEAGRAVLAYVSDAVDHYRQQDRLHMERIAAVEAEGYTVVDHDGGGHGDCPGKDACPVMNTITDHRTGEVLARHHDDFEGFAELLAANNWVSYDNAIDSDEDSPIPDDLPSAEALRALPFIQDIGEFVIMTDTDEQMSATEEWFRRA</sequence>
<reference evidence="2" key="1">
    <citation type="journal article" date="2019" name="Int. J. Syst. Evol. Microbiol.">
        <title>The Global Catalogue of Microorganisms (GCM) 10K type strain sequencing project: providing services to taxonomists for standard genome sequencing and annotation.</title>
        <authorList>
            <consortium name="The Broad Institute Genomics Platform"/>
            <consortium name="The Broad Institute Genome Sequencing Center for Infectious Disease"/>
            <person name="Wu L."/>
            <person name="Ma J."/>
        </authorList>
    </citation>
    <scope>NUCLEOTIDE SEQUENCE [LARGE SCALE GENOMIC DNA]</scope>
    <source>
        <strain evidence="2">CCM 7044</strain>
    </source>
</reference>
<evidence type="ECO:0000313" key="1">
    <source>
        <dbReference type="EMBL" id="MFD2791963.1"/>
    </source>
</evidence>
<accession>A0ABW5VNZ0</accession>
<comment type="caution">
    <text evidence="1">The sequence shown here is derived from an EMBL/GenBank/DDBJ whole genome shotgun (WGS) entry which is preliminary data.</text>
</comment>
<proteinExistence type="predicted"/>
<gene>
    <name evidence="1" type="ORF">ACFS27_00200</name>
</gene>
<name>A0ABW5VNZ0_9MICO</name>
<dbReference type="RefSeq" id="WP_377179146.1">
    <property type="nucleotide sequence ID" value="NZ_JBHUOG010000001.1"/>
</dbReference>
<protein>
    <submittedName>
        <fullName evidence="1">Uncharacterized protein</fullName>
    </submittedName>
</protein>